<evidence type="ECO:0000313" key="3">
    <source>
        <dbReference type="Proteomes" id="UP001596004"/>
    </source>
</evidence>
<dbReference type="SUPFAM" id="SSF55073">
    <property type="entry name" value="Nucleotide cyclase"/>
    <property type="match status" value="1"/>
</dbReference>
<evidence type="ECO:0000313" key="2">
    <source>
        <dbReference type="EMBL" id="MFC4534078.1"/>
    </source>
</evidence>
<evidence type="ECO:0008006" key="4">
    <source>
        <dbReference type="Google" id="ProtNLM"/>
    </source>
</evidence>
<feature type="region of interest" description="Disordered" evidence="1">
    <location>
        <begin position="196"/>
        <end position="260"/>
    </location>
</feature>
<dbReference type="EMBL" id="JBHSFP010000019">
    <property type="protein sequence ID" value="MFC4534078.1"/>
    <property type="molecule type" value="Genomic_DNA"/>
</dbReference>
<feature type="compositionally biased region" description="Low complexity" evidence="1">
    <location>
        <begin position="217"/>
        <end position="229"/>
    </location>
</feature>
<dbReference type="Proteomes" id="UP001596004">
    <property type="component" value="Unassembled WGS sequence"/>
</dbReference>
<dbReference type="Gene3D" id="3.30.70.1230">
    <property type="entry name" value="Nucleotide cyclase"/>
    <property type="match status" value="1"/>
</dbReference>
<comment type="caution">
    <text evidence="2">The sequence shown here is derived from an EMBL/GenBank/DDBJ whole genome shotgun (WGS) entry which is preliminary data.</text>
</comment>
<protein>
    <recommendedName>
        <fullName evidence="4">Guanylate cyclase domain-containing protein</fullName>
    </recommendedName>
</protein>
<reference evidence="3" key="1">
    <citation type="journal article" date="2019" name="Int. J. Syst. Evol. Microbiol.">
        <title>The Global Catalogue of Microorganisms (GCM) 10K type strain sequencing project: providing services to taxonomists for standard genome sequencing and annotation.</title>
        <authorList>
            <consortium name="The Broad Institute Genomics Platform"/>
            <consortium name="The Broad Institute Genome Sequencing Center for Infectious Disease"/>
            <person name="Wu L."/>
            <person name="Ma J."/>
        </authorList>
    </citation>
    <scope>NUCLEOTIDE SEQUENCE [LARGE SCALE GENOMIC DNA]</scope>
    <source>
        <strain evidence="3">CGMCC 4.7132</strain>
    </source>
</reference>
<sequence>MEIRNQAIRRVCVAVDLESYSSRILVEQDWAQRQLVGMLEEADRRGDLGRERWITQQQGDGELALLQPGIDEAHVIPGLIRGLRTQLHERNRPLALASRLRMRLAVHVGLTRVAENGFAGDAVNTVCRLRDAPALKEALRAAPDSYLAVIVSQPIFQEVVRGHDLHDLQERSFTRTEIEIPDKNFIAEAWIHVPHGRSATPGAEPAAKPSPATARLPQNSSSSPQNSSSMKTKKFRGRDWVQGNVVNNTYSDDHGERGDR</sequence>
<dbReference type="InterPro" id="IPR029787">
    <property type="entry name" value="Nucleotide_cyclase"/>
</dbReference>
<proteinExistence type="predicted"/>
<organism evidence="2 3">
    <name type="scientific">Sphaerisporangium dianthi</name>
    <dbReference type="NCBI Taxonomy" id="1436120"/>
    <lineage>
        <taxon>Bacteria</taxon>
        <taxon>Bacillati</taxon>
        <taxon>Actinomycetota</taxon>
        <taxon>Actinomycetes</taxon>
        <taxon>Streptosporangiales</taxon>
        <taxon>Streptosporangiaceae</taxon>
        <taxon>Sphaerisporangium</taxon>
    </lineage>
</organism>
<accession>A0ABV9CM61</accession>
<keyword evidence="3" id="KW-1185">Reference proteome</keyword>
<name>A0ABV9CM61_9ACTN</name>
<dbReference type="RefSeq" id="WP_380844141.1">
    <property type="nucleotide sequence ID" value="NZ_JBHSFP010000019.1"/>
</dbReference>
<evidence type="ECO:0000256" key="1">
    <source>
        <dbReference type="SAM" id="MobiDB-lite"/>
    </source>
</evidence>
<gene>
    <name evidence="2" type="ORF">ACFO60_25220</name>
</gene>
<feature type="compositionally biased region" description="Basic and acidic residues" evidence="1">
    <location>
        <begin position="251"/>
        <end position="260"/>
    </location>
</feature>